<dbReference type="InterPro" id="IPR011063">
    <property type="entry name" value="TilS/TtcA_N"/>
</dbReference>
<dbReference type="InterPro" id="IPR014729">
    <property type="entry name" value="Rossmann-like_a/b/a_fold"/>
</dbReference>
<dbReference type="InterPro" id="IPR035107">
    <property type="entry name" value="tRNA_thiolation_TtcA_Ctu1"/>
</dbReference>
<evidence type="ECO:0000313" key="4">
    <source>
        <dbReference type="Proteomes" id="UP001486565"/>
    </source>
</evidence>
<dbReference type="Gene3D" id="3.40.50.620">
    <property type="entry name" value="HUPs"/>
    <property type="match status" value="1"/>
</dbReference>
<keyword evidence="4" id="KW-1185">Reference proteome</keyword>
<evidence type="ECO:0000259" key="2">
    <source>
        <dbReference type="Pfam" id="PF01171"/>
    </source>
</evidence>
<dbReference type="SUPFAM" id="SSF52402">
    <property type="entry name" value="Adenine nucleotide alpha hydrolases-like"/>
    <property type="match status" value="1"/>
</dbReference>
<keyword evidence="3" id="KW-0547">Nucleotide-binding</keyword>
<sequence length="279" mass="32499">MEKYKEIERSIIKKYRKQIWSRFITAINDYQLVQEGDKIAVCISGGKDSMLLAKCMQELQRHGKVKFDLEFLVMDPGYNPMNRQIIIDNAEYLNIPIKIFNTDIYDIVAGVADSPCYLCARMRRGYLYKNAQELGCNKIALGHHFDDVIETILMSMLYGGQIQTMMPKLHSTNFKGMELIRPLYLVKEADILAWKRHHDLKFIQCACRLTENCLLGDSGGGSKRQEMKALIKKFRQTNSNIEMNIFRSVHNVNLNTVIGYTKDKVKHHFLDDYDKYYDE</sequence>
<keyword evidence="1" id="KW-0808">Transferase</keyword>
<dbReference type="GO" id="GO:0005524">
    <property type="term" value="F:ATP binding"/>
    <property type="evidence" value="ECO:0007669"/>
    <property type="project" value="UniProtKB-KW"/>
</dbReference>
<dbReference type="CDD" id="cd24138">
    <property type="entry name" value="TtcA-like"/>
    <property type="match status" value="1"/>
</dbReference>
<gene>
    <name evidence="3" type="ORF">QBE51_04560</name>
</gene>
<feature type="domain" description="tRNA(Ile)-lysidine/2-thiocytidine synthase N-terminal" evidence="2">
    <location>
        <begin position="38"/>
        <end position="204"/>
    </location>
</feature>
<dbReference type="PIRSF" id="PIRSF004976">
    <property type="entry name" value="ATPase_YdaO"/>
    <property type="match status" value="1"/>
</dbReference>
<evidence type="ECO:0000256" key="1">
    <source>
        <dbReference type="ARBA" id="ARBA00022679"/>
    </source>
</evidence>
<dbReference type="Pfam" id="PF01171">
    <property type="entry name" value="ATP_bind_3"/>
    <property type="match status" value="1"/>
</dbReference>
<dbReference type="RefSeq" id="WP_341877755.1">
    <property type="nucleotide sequence ID" value="NZ_CP121687.1"/>
</dbReference>
<name>A0ABZ2Y624_9FIRM</name>
<dbReference type="PANTHER" id="PTHR43686">
    <property type="entry name" value="SULFURTRANSFERASE-RELATED"/>
    <property type="match status" value="1"/>
</dbReference>
<organism evidence="3 4">
    <name type="scientific">Defluviitalea saccharophila</name>
    <dbReference type="NCBI Taxonomy" id="879970"/>
    <lineage>
        <taxon>Bacteria</taxon>
        <taxon>Bacillati</taxon>
        <taxon>Bacillota</taxon>
        <taxon>Clostridia</taxon>
        <taxon>Lachnospirales</taxon>
        <taxon>Defluviitaleaceae</taxon>
        <taxon>Defluviitalea</taxon>
    </lineage>
</organism>
<evidence type="ECO:0000313" key="3">
    <source>
        <dbReference type="EMBL" id="WZL70798.1"/>
    </source>
</evidence>
<accession>A0ABZ2Y624</accession>
<dbReference type="EMBL" id="CP121687">
    <property type="protein sequence ID" value="WZL70798.1"/>
    <property type="molecule type" value="Genomic_DNA"/>
</dbReference>
<keyword evidence="3" id="KW-0067">ATP-binding</keyword>
<protein>
    <submittedName>
        <fullName evidence="3">ATP-binding protein</fullName>
    </submittedName>
</protein>
<reference evidence="3 4" key="1">
    <citation type="submission" date="2023-03" db="EMBL/GenBank/DDBJ databases">
        <title>Novel Species.</title>
        <authorList>
            <person name="Ma S."/>
        </authorList>
    </citation>
    <scope>NUCLEOTIDE SEQUENCE [LARGE SCALE GENOMIC DNA]</scope>
    <source>
        <strain evidence="3 4">LIND6LT2</strain>
    </source>
</reference>
<dbReference type="PANTHER" id="PTHR43686:SF1">
    <property type="entry name" value="AMINOTRAN_5 DOMAIN-CONTAINING PROTEIN"/>
    <property type="match status" value="1"/>
</dbReference>
<proteinExistence type="predicted"/>
<dbReference type="Proteomes" id="UP001486565">
    <property type="component" value="Chromosome"/>
</dbReference>